<evidence type="ECO:0000313" key="10">
    <source>
        <dbReference type="EMBL" id="KAF6735686.1"/>
    </source>
</evidence>
<dbReference type="InterPro" id="IPR000719">
    <property type="entry name" value="Prot_kinase_dom"/>
</dbReference>
<dbReference type="GO" id="GO:0003714">
    <property type="term" value="F:transcription corepressor activity"/>
    <property type="evidence" value="ECO:0007669"/>
    <property type="project" value="TreeGrafter"/>
</dbReference>
<dbReference type="PROSITE" id="PS00108">
    <property type="entry name" value="PROTEIN_KINASE_ST"/>
    <property type="match status" value="1"/>
</dbReference>
<keyword evidence="2" id="KW-0808">Transferase</keyword>
<evidence type="ECO:0000256" key="3">
    <source>
        <dbReference type="ARBA" id="ARBA00022741"/>
    </source>
</evidence>
<evidence type="ECO:0000259" key="9">
    <source>
        <dbReference type="PROSITE" id="PS50011"/>
    </source>
</evidence>
<dbReference type="PANTHER" id="PTHR24058:SF53">
    <property type="entry name" value="HOMEODOMAIN-INTERACTING PROTEIN KINASE 2"/>
    <property type="match status" value="1"/>
</dbReference>
<dbReference type="GO" id="GO:0005524">
    <property type="term" value="F:ATP binding"/>
    <property type="evidence" value="ECO:0007669"/>
    <property type="project" value="UniProtKB-UniRule"/>
</dbReference>
<evidence type="ECO:0000256" key="6">
    <source>
        <dbReference type="PROSITE-ProRule" id="PRU10141"/>
    </source>
</evidence>
<dbReference type="GO" id="GO:0016605">
    <property type="term" value="C:PML body"/>
    <property type="evidence" value="ECO:0007669"/>
    <property type="project" value="TreeGrafter"/>
</dbReference>
<evidence type="ECO:0000256" key="7">
    <source>
        <dbReference type="RuleBase" id="RU000304"/>
    </source>
</evidence>
<accession>A0A834KYP9</accession>
<evidence type="ECO:0000256" key="8">
    <source>
        <dbReference type="SAM" id="MobiDB-lite"/>
    </source>
</evidence>
<dbReference type="PROSITE" id="PS00107">
    <property type="entry name" value="PROTEIN_KINASE_ATP"/>
    <property type="match status" value="1"/>
</dbReference>
<protein>
    <submittedName>
        <fullName evidence="10">Homeodomain-interacting protein kinase 1</fullName>
    </submittedName>
</protein>
<dbReference type="InterPro" id="IPR017441">
    <property type="entry name" value="Protein_kinase_ATP_BS"/>
</dbReference>
<dbReference type="InterPro" id="IPR011009">
    <property type="entry name" value="Kinase-like_dom_sf"/>
</dbReference>
<feature type="region of interest" description="Disordered" evidence="8">
    <location>
        <begin position="1"/>
        <end position="42"/>
    </location>
</feature>
<dbReference type="Gene3D" id="3.30.200.20">
    <property type="entry name" value="Phosphorylase Kinase, domain 1"/>
    <property type="match status" value="1"/>
</dbReference>
<dbReference type="GO" id="GO:0004674">
    <property type="term" value="F:protein serine/threonine kinase activity"/>
    <property type="evidence" value="ECO:0007669"/>
    <property type="project" value="UniProtKB-KW"/>
</dbReference>
<dbReference type="EMBL" id="WKFB01000101">
    <property type="protein sequence ID" value="KAF6735686.1"/>
    <property type="molecule type" value="Genomic_DNA"/>
</dbReference>
<dbReference type="AlphaFoldDB" id="A0A834KYP9"/>
<evidence type="ECO:0000256" key="1">
    <source>
        <dbReference type="ARBA" id="ARBA00022527"/>
    </source>
</evidence>
<comment type="caution">
    <text evidence="10">The sequence shown here is derived from an EMBL/GenBank/DDBJ whole genome shotgun (WGS) entry which is preliminary data.</text>
</comment>
<organism evidence="10 11">
    <name type="scientific">Oryzias melastigma</name>
    <name type="common">Marine medaka</name>
    <dbReference type="NCBI Taxonomy" id="30732"/>
    <lineage>
        <taxon>Eukaryota</taxon>
        <taxon>Metazoa</taxon>
        <taxon>Chordata</taxon>
        <taxon>Craniata</taxon>
        <taxon>Vertebrata</taxon>
        <taxon>Euteleostomi</taxon>
        <taxon>Actinopterygii</taxon>
        <taxon>Neopterygii</taxon>
        <taxon>Teleostei</taxon>
        <taxon>Neoteleostei</taxon>
        <taxon>Acanthomorphata</taxon>
        <taxon>Ovalentaria</taxon>
        <taxon>Atherinomorphae</taxon>
        <taxon>Beloniformes</taxon>
        <taxon>Adrianichthyidae</taxon>
        <taxon>Oryziinae</taxon>
        <taxon>Oryzias</taxon>
    </lineage>
</organism>
<dbReference type="GO" id="GO:0003713">
    <property type="term" value="F:transcription coactivator activity"/>
    <property type="evidence" value="ECO:0007669"/>
    <property type="project" value="TreeGrafter"/>
</dbReference>
<evidence type="ECO:0000256" key="4">
    <source>
        <dbReference type="ARBA" id="ARBA00022777"/>
    </source>
</evidence>
<keyword evidence="4 10" id="KW-0418">Kinase</keyword>
<dbReference type="GO" id="GO:0003677">
    <property type="term" value="F:DNA binding"/>
    <property type="evidence" value="ECO:0007669"/>
    <property type="project" value="UniProtKB-KW"/>
</dbReference>
<feature type="domain" description="Protein kinase" evidence="9">
    <location>
        <begin position="74"/>
        <end position="386"/>
    </location>
</feature>
<dbReference type="Pfam" id="PF00069">
    <property type="entry name" value="Pkinase"/>
    <property type="match status" value="1"/>
</dbReference>
<dbReference type="GO" id="GO:0045944">
    <property type="term" value="P:positive regulation of transcription by RNA polymerase II"/>
    <property type="evidence" value="ECO:0007669"/>
    <property type="project" value="TreeGrafter"/>
</dbReference>
<feature type="binding site" evidence="6">
    <location>
        <position position="103"/>
    </location>
    <ligand>
        <name>ATP</name>
        <dbReference type="ChEBI" id="CHEBI:30616"/>
    </ligand>
</feature>
<dbReference type="SUPFAM" id="SSF56112">
    <property type="entry name" value="Protein kinase-like (PK-like)"/>
    <property type="match status" value="1"/>
</dbReference>
<keyword evidence="10" id="KW-0371">Homeobox</keyword>
<keyword evidence="3 6" id="KW-0547">Nucleotide-binding</keyword>
<feature type="region of interest" description="Disordered" evidence="8">
    <location>
        <begin position="394"/>
        <end position="424"/>
    </location>
</feature>
<dbReference type="GO" id="GO:0042771">
    <property type="term" value="P:intrinsic apoptotic signaling pathway in response to DNA damage by p53 class mediator"/>
    <property type="evidence" value="ECO:0007669"/>
    <property type="project" value="TreeGrafter"/>
</dbReference>
<dbReference type="GO" id="GO:0005737">
    <property type="term" value="C:cytoplasm"/>
    <property type="evidence" value="ECO:0007669"/>
    <property type="project" value="TreeGrafter"/>
</dbReference>
<evidence type="ECO:0000256" key="2">
    <source>
        <dbReference type="ARBA" id="ARBA00022679"/>
    </source>
</evidence>
<dbReference type="GO" id="GO:0007224">
    <property type="term" value="P:smoothened signaling pathway"/>
    <property type="evidence" value="ECO:0007669"/>
    <property type="project" value="TreeGrafter"/>
</dbReference>
<keyword evidence="5 6" id="KW-0067">ATP-binding</keyword>
<dbReference type="InterPro" id="IPR008271">
    <property type="entry name" value="Ser/Thr_kinase_AS"/>
</dbReference>
<dbReference type="Proteomes" id="UP000646548">
    <property type="component" value="Unassembled WGS sequence"/>
</dbReference>
<dbReference type="GO" id="GO:0004713">
    <property type="term" value="F:protein tyrosine kinase activity"/>
    <property type="evidence" value="ECO:0007669"/>
    <property type="project" value="TreeGrafter"/>
</dbReference>
<gene>
    <name evidence="10" type="ORF">FQA47_024749</name>
</gene>
<keyword evidence="1 7" id="KW-0723">Serine/threonine-protein kinase</keyword>
<dbReference type="InterPro" id="IPR050494">
    <property type="entry name" value="Ser_Thr_dual-spec_kinase"/>
</dbReference>
<evidence type="ECO:0000313" key="11">
    <source>
        <dbReference type="Proteomes" id="UP000646548"/>
    </source>
</evidence>
<dbReference type="SMART" id="SM00220">
    <property type="entry name" value="S_TKc"/>
    <property type="match status" value="1"/>
</dbReference>
<sequence>MTNDPDTKEVPSAVIEDEPSTPSSLHSSSCDSLEEPVSQDNLEKTEEIISGINKENKSFGVGKGQYLKGNLGTYEIGELLGEGGFGTVSKCKKLESQTTYAIKIMKDVQAGRQEFESMKLIKDLDPDENHLMKMYECFSFQNVICLVFEILEISLEDFLSKNKCKPVPLRYVRAIAQQMFQSLNALKSIGVVHGDVKLDNIMFVQEESLSFKLIDFGVATEATELSTGTDIQIAPFKAPEIILGLPLDESIDMWALGVVLASVYCGNYPFPDEYEYETIRALVQIFGLPDEELLNAALNTQDYFTWDSRKDCWRLFTAAEYSQTSGLDVDRRHVTKLDRMTEIHRKLFKDYNDHDHRVFIDLLKRMLEVNPEKRITPSQALAHDFITLKHLSGESKDKHAATGEDTTTKTQNEKKKKKKKKNLK</sequence>
<dbReference type="Gene3D" id="1.10.510.10">
    <property type="entry name" value="Transferase(Phosphotransferase) domain 1"/>
    <property type="match status" value="1"/>
</dbReference>
<comment type="similarity">
    <text evidence="7">Belongs to the protein kinase superfamily.</text>
</comment>
<keyword evidence="10" id="KW-0238">DNA-binding</keyword>
<proteinExistence type="inferred from homology"/>
<feature type="compositionally biased region" description="Basic residues" evidence="8">
    <location>
        <begin position="414"/>
        <end position="424"/>
    </location>
</feature>
<name>A0A834KYP9_ORYME</name>
<evidence type="ECO:0000256" key="5">
    <source>
        <dbReference type="ARBA" id="ARBA00022840"/>
    </source>
</evidence>
<feature type="compositionally biased region" description="Low complexity" evidence="8">
    <location>
        <begin position="20"/>
        <end position="31"/>
    </location>
</feature>
<dbReference type="PANTHER" id="PTHR24058">
    <property type="entry name" value="DUAL SPECIFICITY PROTEIN KINASE"/>
    <property type="match status" value="1"/>
</dbReference>
<dbReference type="PROSITE" id="PS50011">
    <property type="entry name" value="PROTEIN_KINASE_DOM"/>
    <property type="match status" value="1"/>
</dbReference>
<reference evidence="10" key="1">
    <citation type="journal article" name="BMC Genomics">
        <title>Long-read sequencing and de novo genome assembly of marine medaka (Oryzias melastigma).</title>
        <authorList>
            <person name="Liang P."/>
            <person name="Saqib H.S.A."/>
            <person name="Ni X."/>
            <person name="Shen Y."/>
        </authorList>
    </citation>
    <scope>NUCLEOTIDE SEQUENCE</scope>
    <source>
        <tissue evidence="10">Muscle</tissue>
    </source>
</reference>
<dbReference type="GO" id="GO:0046332">
    <property type="term" value="F:SMAD binding"/>
    <property type="evidence" value="ECO:0007669"/>
    <property type="project" value="TreeGrafter"/>
</dbReference>